<keyword evidence="1" id="KW-0732">Signal</keyword>
<protein>
    <recommendedName>
        <fullName evidence="2">Secretion system C-terminal sorting domain-containing protein</fullName>
    </recommendedName>
</protein>
<evidence type="ECO:0000256" key="1">
    <source>
        <dbReference type="ARBA" id="ARBA00022729"/>
    </source>
</evidence>
<evidence type="ECO:0000313" key="4">
    <source>
        <dbReference type="Proteomes" id="UP000245375"/>
    </source>
</evidence>
<reference evidence="4" key="3">
    <citation type="submission" date="2018-05" db="EMBL/GenBank/DDBJ databases">
        <authorList>
            <person name="Lu D."/>
        </authorList>
    </citation>
    <scope>NUCLEOTIDE SEQUENCE [LARGE SCALE GENOMIC DNA]</scope>
    <source>
        <strain evidence="4">ZY111</strain>
    </source>
</reference>
<feature type="domain" description="Secretion system C-terminal sorting" evidence="2">
    <location>
        <begin position="739"/>
        <end position="798"/>
    </location>
</feature>
<proteinExistence type="predicted"/>
<gene>
    <name evidence="3" type="ORF">DIS18_04145</name>
</gene>
<evidence type="ECO:0000259" key="2">
    <source>
        <dbReference type="Pfam" id="PF18962"/>
    </source>
</evidence>
<dbReference type="Proteomes" id="UP000245375">
    <property type="component" value="Unassembled WGS sequence"/>
</dbReference>
<comment type="caution">
    <text evidence="3">The sequence shown here is derived from an EMBL/GenBank/DDBJ whole genome shotgun (WGS) entry which is preliminary data.</text>
</comment>
<dbReference type="NCBIfam" id="TIGR04183">
    <property type="entry name" value="Por_Secre_tail"/>
    <property type="match status" value="1"/>
</dbReference>
<sequence length="801" mass="87018">MMKKITYLLILLLAFNFGYGQTKIAELTFENPGGYSTNITEYIDIIGSNNHDYFTRTDGSSFTFETYSNIQGNYYFAAQDIDNGGTISFPVTLLIDDINISGYSSLEFRVHLAEDDDGVNEDWDNLDYIHFNYDIDNTGGFTNLLWFEGTGGPNTEPTIDTNFDGIGDVAGAVITDTFNQFTQNIAGTGNLIDIQIDFRLNGGQEDIAIDNIEIWGVVAACGAPVTWNGTTWTPSVPDISTPAIIDGAYTTNATDGSFSACSLIINATTGSLNVTDGYYVEVENDVTNNGTLIVENHGAFVQNDDSASFGGTGTSVVRKSTSVLNNWYDYTYWSSPVSGLTIATSPLVDSDRVFSFDAGNYLDVLQEIANTNTYIAGSDDIDDNGDDWQYVNAATPLTPGVGFAATHAQAGYIGALSYGYDFTGNFNNGVYTAPIVYNALNTGGHWNFIGNPYPCALDFDAFVAANSGIVDGAAYLWSHSTPLSGTTSGDQAFNFSQNDYVIITAGSGSVNNSPGTVDDFIPSGQGFFIASLATGNVTFNNSMRLADGTSNSQFFRNSNSKSKSKGSLEDKLWINLTSDNGVFNQILVAYVNGATDEYDGMSFDAPRNLSSGVASIIYTLIEGQVDKKYAIQGKQITSLNTEEVIPLGFYSSITSPTLYKFSIDRLQGDFLSSNTVYLKDNLLNKLHNLSASNYTFTSEVGEFNERFEVVFNANALSTEDISKEPVTLKIIELENDHVQFTTSSKTIKTITIFDLLGRELYNFKGQSNTETYKLSNLSSTIYIAKVELTDGTTISKKAIKK</sequence>
<reference evidence="3 4" key="1">
    <citation type="submission" date="2018-05" db="EMBL/GenBank/DDBJ databases">
        <title>Algibacter marinivivus sp. nov., isolated from sample around a algae.</title>
        <authorList>
            <person name="Zhong X."/>
        </authorList>
    </citation>
    <scope>NUCLEOTIDE SEQUENCE [LARGE SCALE GENOMIC DNA]</scope>
    <source>
        <strain evidence="3 4">ZY111</strain>
    </source>
</reference>
<dbReference type="EMBL" id="QFRI01000001">
    <property type="protein sequence ID" value="PWH83753.1"/>
    <property type="molecule type" value="Genomic_DNA"/>
</dbReference>
<evidence type="ECO:0000313" key="3">
    <source>
        <dbReference type="EMBL" id="PWH83753.1"/>
    </source>
</evidence>
<accession>A0A2U2X7M2</accession>
<keyword evidence="4" id="KW-1185">Reference proteome</keyword>
<dbReference type="InterPro" id="IPR026444">
    <property type="entry name" value="Secre_tail"/>
</dbReference>
<dbReference type="AlphaFoldDB" id="A0A2U2X7M2"/>
<dbReference type="Pfam" id="PF18962">
    <property type="entry name" value="Por_Secre_tail"/>
    <property type="match status" value="1"/>
</dbReference>
<dbReference type="OrthoDB" id="1652165at2"/>
<name>A0A2U2X7M2_9FLAO</name>
<organism evidence="3 4">
    <name type="scientific">Algibacter marinivivus</name>
    <dbReference type="NCBI Taxonomy" id="2100723"/>
    <lineage>
        <taxon>Bacteria</taxon>
        <taxon>Pseudomonadati</taxon>
        <taxon>Bacteroidota</taxon>
        <taxon>Flavobacteriia</taxon>
        <taxon>Flavobacteriales</taxon>
        <taxon>Flavobacteriaceae</taxon>
        <taxon>Algibacter</taxon>
    </lineage>
</organism>
<reference evidence="4" key="2">
    <citation type="submission" date="2018-05" db="EMBL/GenBank/DDBJ databases">
        <title>Algibacter marinivivus sp. nov., isolated from sample around a algae.</title>
        <authorList>
            <person name="Lu D."/>
        </authorList>
    </citation>
    <scope>NUCLEOTIDE SEQUENCE [LARGE SCALE GENOMIC DNA]</scope>
    <source>
        <strain evidence="4">ZY111</strain>
    </source>
</reference>